<feature type="non-terminal residue" evidence="2">
    <location>
        <position position="1"/>
    </location>
</feature>
<feature type="compositionally biased region" description="Polar residues" evidence="1">
    <location>
        <begin position="39"/>
        <end position="78"/>
    </location>
</feature>
<organism evidence="2">
    <name type="scientific">Lygus hesperus</name>
    <name type="common">Western plant bug</name>
    <dbReference type="NCBI Taxonomy" id="30085"/>
    <lineage>
        <taxon>Eukaryota</taxon>
        <taxon>Metazoa</taxon>
        <taxon>Ecdysozoa</taxon>
        <taxon>Arthropoda</taxon>
        <taxon>Hexapoda</taxon>
        <taxon>Insecta</taxon>
        <taxon>Pterygota</taxon>
        <taxon>Neoptera</taxon>
        <taxon>Paraneoptera</taxon>
        <taxon>Hemiptera</taxon>
        <taxon>Heteroptera</taxon>
        <taxon>Panheteroptera</taxon>
        <taxon>Cimicomorpha</taxon>
        <taxon>Miridae</taxon>
        <taxon>Mirini</taxon>
        <taxon>Lygus</taxon>
    </lineage>
</organism>
<reference evidence="2" key="2">
    <citation type="submission" date="2014-07" db="EMBL/GenBank/DDBJ databases">
        <authorList>
            <person name="Hull J."/>
        </authorList>
    </citation>
    <scope>NUCLEOTIDE SEQUENCE</scope>
</reference>
<name>A0A0A9YMT6_LYGHE</name>
<accession>A0A0A9YMT6</accession>
<protein>
    <submittedName>
        <fullName evidence="2">Uncharacterized protein</fullName>
    </submittedName>
</protein>
<evidence type="ECO:0000256" key="1">
    <source>
        <dbReference type="SAM" id="MobiDB-lite"/>
    </source>
</evidence>
<dbReference type="AlphaFoldDB" id="A0A0A9YMT6"/>
<feature type="region of interest" description="Disordered" evidence="1">
    <location>
        <begin position="39"/>
        <end position="102"/>
    </location>
</feature>
<evidence type="ECO:0000313" key="2">
    <source>
        <dbReference type="EMBL" id="JAG30840.1"/>
    </source>
</evidence>
<reference evidence="2" key="1">
    <citation type="journal article" date="2014" name="PLoS ONE">
        <title>Transcriptome-Based Identification of ABC Transporters in the Western Tarnished Plant Bug Lygus hesperus.</title>
        <authorList>
            <person name="Hull J.J."/>
            <person name="Chaney K."/>
            <person name="Geib S.M."/>
            <person name="Fabrick J.A."/>
            <person name="Brent C.S."/>
            <person name="Walsh D."/>
            <person name="Lavine L.C."/>
        </authorList>
    </citation>
    <scope>NUCLEOTIDE SEQUENCE</scope>
</reference>
<feature type="non-terminal residue" evidence="2">
    <location>
        <position position="102"/>
    </location>
</feature>
<sequence>PIQLKDKSDECASVINENSLLKRRVTLVEQRIQNLMTQLNTTSMNSDSSRAQNSANNSKICTNKPASRNVNKSNTMGSDKTVVDGDKLVSHDPNSTTKHTPL</sequence>
<dbReference type="EMBL" id="GBHO01012764">
    <property type="protein sequence ID" value="JAG30840.1"/>
    <property type="molecule type" value="Transcribed_RNA"/>
</dbReference>
<feature type="compositionally biased region" description="Polar residues" evidence="1">
    <location>
        <begin position="92"/>
        <end position="102"/>
    </location>
</feature>
<feature type="compositionally biased region" description="Basic and acidic residues" evidence="1">
    <location>
        <begin position="81"/>
        <end position="90"/>
    </location>
</feature>
<gene>
    <name evidence="2" type="ORF">CM83_103884</name>
</gene>
<proteinExistence type="predicted"/>